<dbReference type="SUPFAM" id="SSF53850">
    <property type="entry name" value="Periplasmic binding protein-like II"/>
    <property type="match status" value="1"/>
</dbReference>
<reference evidence="11" key="2">
    <citation type="submission" date="2020-05" db="UniProtKB">
        <authorList>
            <consortium name="EnsemblMetazoa"/>
        </authorList>
    </citation>
    <scope>IDENTIFICATION</scope>
    <source>
        <strain evidence="11">Epiroticus2</strain>
    </source>
</reference>
<keyword evidence="6" id="KW-0675">Receptor</keyword>
<keyword evidence="2" id="KW-1003">Cell membrane</keyword>
<comment type="subcellular location">
    <subcellularLocation>
        <location evidence="1">Cell membrane</location>
        <topology evidence="1">Multi-pass membrane protein</topology>
    </subcellularLocation>
</comment>
<feature type="transmembrane region" description="Helical" evidence="8">
    <location>
        <begin position="427"/>
        <end position="446"/>
    </location>
</feature>
<dbReference type="Proteomes" id="UP000075885">
    <property type="component" value="Unassembled WGS sequence"/>
</dbReference>
<evidence type="ECO:0000256" key="8">
    <source>
        <dbReference type="SAM" id="Phobius"/>
    </source>
</evidence>
<dbReference type="PANTHER" id="PTHR42643">
    <property type="entry name" value="IONOTROPIC RECEPTOR 20A-RELATED"/>
    <property type="match status" value="1"/>
</dbReference>
<evidence type="ECO:0000256" key="5">
    <source>
        <dbReference type="ARBA" id="ARBA00023136"/>
    </source>
</evidence>
<keyword evidence="4 8" id="KW-1133">Transmembrane helix</keyword>
<dbReference type="InterPro" id="IPR056198">
    <property type="entry name" value="LBD_receptor"/>
</dbReference>
<dbReference type="InterPro" id="IPR052192">
    <property type="entry name" value="Insect_Ionotropic_Sensory_Rcpt"/>
</dbReference>
<accession>A0A182PTF8</accession>
<feature type="transmembrane region" description="Helical" evidence="8">
    <location>
        <begin position="618"/>
        <end position="638"/>
    </location>
</feature>
<dbReference type="AlphaFoldDB" id="A0A182PTF8"/>
<dbReference type="PANTHER" id="PTHR42643:SF30">
    <property type="entry name" value="IONOTROPIC RECEPTOR 40A-RELATED"/>
    <property type="match status" value="1"/>
</dbReference>
<evidence type="ECO:0000256" key="4">
    <source>
        <dbReference type="ARBA" id="ARBA00022989"/>
    </source>
</evidence>
<evidence type="ECO:0000256" key="3">
    <source>
        <dbReference type="ARBA" id="ARBA00022692"/>
    </source>
</evidence>
<evidence type="ECO:0000259" key="10">
    <source>
        <dbReference type="Pfam" id="PF24061"/>
    </source>
</evidence>
<keyword evidence="9" id="KW-0732">Signal</keyword>
<feature type="transmembrane region" description="Helical" evidence="8">
    <location>
        <begin position="368"/>
        <end position="386"/>
    </location>
</feature>
<organism evidence="11 12">
    <name type="scientific">Anopheles epiroticus</name>
    <dbReference type="NCBI Taxonomy" id="199890"/>
    <lineage>
        <taxon>Eukaryota</taxon>
        <taxon>Metazoa</taxon>
        <taxon>Ecdysozoa</taxon>
        <taxon>Arthropoda</taxon>
        <taxon>Hexapoda</taxon>
        <taxon>Insecta</taxon>
        <taxon>Pterygota</taxon>
        <taxon>Neoptera</taxon>
        <taxon>Endopterygota</taxon>
        <taxon>Diptera</taxon>
        <taxon>Nematocera</taxon>
        <taxon>Culicoidea</taxon>
        <taxon>Culicidae</taxon>
        <taxon>Anophelinae</taxon>
        <taxon>Anopheles</taxon>
    </lineage>
</organism>
<dbReference type="GO" id="GO:0005886">
    <property type="term" value="C:plasma membrane"/>
    <property type="evidence" value="ECO:0007669"/>
    <property type="project" value="UniProtKB-SubCell"/>
</dbReference>
<keyword evidence="12" id="KW-1185">Reference proteome</keyword>
<proteinExistence type="predicted"/>
<keyword evidence="7" id="KW-0325">Glycoprotein</keyword>
<name>A0A182PTF8_9DIPT</name>
<protein>
    <recommendedName>
        <fullName evidence="10">Putative ionotropic receptor ligand binding domain-containing protein</fullName>
    </recommendedName>
</protein>
<evidence type="ECO:0000313" key="12">
    <source>
        <dbReference type="Proteomes" id="UP000075885"/>
    </source>
</evidence>
<feature type="chain" id="PRO_5008131749" description="Putative ionotropic receptor ligand binding domain-containing protein" evidence="9">
    <location>
        <begin position="19"/>
        <end position="647"/>
    </location>
</feature>
<sequence length="647" mass="72486">MWAAWTCTWLLLLHSTPAESTNSTLAKLARRFESTSTELLVSAAAEIVLQHYTTFNSKQMYLRREDGTTWALPITGKILRRTAGHLSVLIESKPPHAHHQTNASSESRLGQHSQLRVLNLLLVSSCAEFGRVADGLTDELYDFAGLYTVVLTGNDAAQEGLEVAGIILRTLWALYIVNVAVLIGPGQQDKDGGVQLYTYFPYGEDYCERALPVVWNVYERDGGFVHPARSPFPFKLRNFFNCPLVVATFPVFPFIIPARHGDAMGLEGIEGEMLRTLRQRLNFRLRVILVEPPDWGTAGPRDQATGASAYIRHRRANLTIGYWATTLHRNRYMASSFSYYTSQLVLVVAPGDAYTSLELLRCPFGDTIWTLLLCTLAVGLAVIGCLRCKGSRALQRLVLGDTPSSAWPGMVSVLLGAGLSRAPQRNFARTLLLCWLAGTLVLRSAYTGSMIRFLQSDRNHSVPGNVPALLAAHYELLMYRNYSFVFDAYPRIGRQLRLITTQQFRHVYVDQLQLPGKRLAMLLPLETVTYLNRNLTRDGQLLRIVRERVYVAKLAIYTQRSSALLAPFNNLLERFVSSGLLYRWASQYHQARFLANPYRYHGGDDQQQLVLTEIDGPFAILLTGLVLSTVTFLVELVVGATRTLPPK</sequence>
<keyword evidence="5 8" id="KW-0472">Membrane</keyword>
<evidence type="ECO:0000256" key="6">
    <source>
        <dbReference type="ARBA" id="ARBA00023170"/>
    </source>
</evidence>
<evidence type="ECO:0000256" key="9">
    <source>
        <dbReference type="SAM" id="SignalP"/>
    </source>
</evidence>
<dbReference type="Pfam" id="PF24061">
    <property type="entry name" value="LBD_receptor"/>
    <property type="match status" value="1"/>
</dbReference>
<dbReference type="EnsemblMetazoa" id="AEPI010244-RA">
    <property type="protein sequence ID" value="AEPI010244-PA"/>
    <property type="gene ID" value="AEPI010244"/>
</dbReference>
<evidence type="ECO:0000313" key="11">
    <source>
        <dbReference type="EnsemblMetazoa" id="AEPI010244-PA"/>
    </source>
</evidence>
<dbReference type="Gene3D" id="1.10.287.70">
    <property type="match status" value="1"/>
</dbReference>
<dbReference type="Gene3D" id="3.40.190.10">
    <property type="entry name" value="Periplasmic binding protein-like II"/>
    <property type="match status" value="1"/>
</dbReference>
<keyword evidence="3 8" id="KW-0812">Transmembrane</keyword>
<evidence type="ECO:0000256" key="7">
    <source>
        <dbReference type="ARBA" id="ARBA00023180"/>
    </source>
</evidence>
<evidence type="ECO:0000256" key="1">
    <source>
        <dbReference type="ARBA" id="ARBA00004651"/>
    </source>
</evidence>
<evidence type="ECO:0000256" key="2">
    <source>
        <dbReference type="ARBA" id="ARBA00022475"/>
    </source>
</evidence>
<feature type="domain" description="Putative ionotropic receptor ligand binding" evidence="10">
    <location>
        <begin position="37"/>
        <end position="238"/>
    </location>
</feature>
<dbReference type="STRING" id="199890.A0A182PTF8"/>
<reference evidence="12" key="1">
    <citation type="submission" date="2013-03" db="EMBL/GenBank/DDBJ databases">
        <title>The Genome Sequence of Anopheles epiroticus epiroticus2.</title>
        <authorList>
            <consortium name="The Broad Institute Genomics Platform"/>
            <person name="Neafsey D.E."/>
            <person name="Howell P."/>
            <person name="Walker B."/>
            <person name="Young S.K."/>
            <person name="Zeng Q."/>
            <person name="Gargeya S."/>
            <person name="Fitzgerald M."/>
            <person name="Haas B."/>
            <person name="Abouelleil A."/>
            <person name="Allen A.W."/>
            <person name="Alvarado L."/>
            <person name="Arachchi H.M."/>
            <person name="Berlin A.M."/>
            <person name="Chapman S.B."/>
            <person name="Gainer-Dewar J."/>
            <person name="Goldberg J."/>
            <person name="Griggs A."/>
            <person name="Gujja S."/>
            <person name="Hansen M."/>
            <person name="Howarth C."/>
            <person name="Imamovic A."/>
            <person name="Ireland A."/>
            <person name="Larimer J."/>
            <person name="McCowan C."/>
            <person name="Murphy C."/>
            <person name="Pearson M."/>
            <person name="Poon T.W."/>
            <person name="Priest M."/>
            <person name="Roberts A."/>
            <person name="Saif S."/>
            <person name="Shea T."/>
            <person name="Sisk P."/>
            <person name="Sykes S."/>
            <person name="Wortman J."/>
            <person name="Nusbaum C."/>
            <person name="Birren B."/>
        </authorList>
    </citation>
    <scope>NUCLEOTIDE SEQUENCE [LARGE SCALE GENOMIC DNA]</scope>
    <source>
        <strain evidence="12">Epiroticus2</strain>
    </source>
</reference>
<feature type="signal peptide" evidence="9">
    <location>
        <begin position="1"/>
        <end position="18"/>
    </location>
</feature>
<dbReference type="VEuPathDB" id="VectorBase:AEPI010244"/>